<dbReference type="Pfam" id="PF02424">
    <property type="entry name" value="ApbE"/>
    <property type="match status" value="1"/>
</dbReference>
<keyword evidence="6 10" id="KW-0274">FAD</keyword>
<dbReference type="InterPro" id="IPR003374">
    <property type="entry name" value="ApbE-like_sf"/>
</dbReference>
<keyword evidence="7 10" id="KW-0460">Magnesium</keyword>
<keyword evidence="12" id="KW-1003">Cell membrane</keyword>
<evidence type="ECO:0000256" key="9">
    <source>
        <dbReference type="ARBA" id="ARBA00048540"/>
    </source>
</evidence>
<dbReference type="PROSITE" id="PS51257">
    <property type="entry name" value="PROKAR_LIPOPROTEIN"/>
    <property type="match status" value="1"/>
</dbReference>
<evidence type="ECO:0000313" key="14">
    <source>
        <dbReference type="Proteomes" id="UP000199296"/>
    </source>
</evidence>
<dbReference type="Gene3D" id="3.10.520.10">
    <property type="entry name" value="ApbE-like domains"/>
    <property type="match status" value="1"/>
</dbReference>
<gene>
    <name evidence="13" type="ORF">SAMN04488027_104141</name>
</gene>
<feature type="binding site" evidence="11">
    <location>
        <position position="164"/>
    </location>
    <ligand>
        <name>Mg(2+)</name>
        <dbReference type="ChEBI" id="CHEBI:18420"/>
    </ligand>
</feature>
<dbReference type="GO" id="GO:0046872">
    <property type="term" value="F:metal ion binding"/>
    <property type="evidence" value="ECO:0007669"/>
    <property type="project" value="UniProtKB-UniRule"/>
</dbReference>
<dbReference type="RefSeq" id="WP_093366510.1">
    <property type="nucleotide sequence ID" value="NZ_FNCW01000004.1"/>
</dbReference>
<keyword evidence="12 13" id="KW-0449">Lipoprotein</keyword>
<keyword evidence="14" id="KW-1185">Reference proteome</keyword>
<dbReference type="EC" id="2.7.1.180" evidence="1 10"/>
<evidence type="ECO:0000256" key="6">
    <source>
        <dbReference type="ARBA" id="ARBA00022827"/>
    </source>
</evidence>
<proteinExistence type="inferred from homology"/>
<comment type="function">
    <text evidence="12">Flavin transferase that catalyzes the transfer of the FMN moiety of FAD and its covalent binding to the hydroxyl group of a threonine residue in a target flavoprotein.</text>
</comment>
<keyword evidence="12" id="KW-0997">Cell inner membrane</keyword>
<protein>
    <recommendedName>
        <fullName evidence="2 10">FAD:protein FMN transferase</fullName>
        <ecNumber evidence="1 10">2.7.1.180</ecNumber>
    </recommendedName>
    <alternativeName>
        <fullName evidence="8 10">Flavin transferase</fullName>
    </alternativeName>
</protein>
<evidence type="ECO:0000256" key="5">
    <source>
        <dbReference type="ARBA" id="ARBA00022723"/>
    </source>
</evidence>
<accession>A0A1G7VTY7</accession>
<evidence type="ECO:0000256" key="3">
    <source>
        <dbReference type="ARBA" id="ARBA00022630"/>
    </source>
</evidence>
<keyword evidence="5 10" id="KW-0479">Metal-binding</keyword>
<feature type="binding site" evidence="11">
    <location>
        <position position="282"/>
    </location>
    <ligand>
        <name>Mg(2+)</name>
        <dbReference type="ChEBI" id="CHEBI:18420"/>
    </ligand>
</feature>
<reference evidence="13 14" key="1">
    <citation type="submission" date="2016-10" db="EMBL/GenBank/DDBJ databases">
        <authorList>
            <person name="de Groot N.N."/>
        </authorList>
    </citation>
    <scope>NUCLEOTIDE SEQUENCE [LARGE SCALE GENOMIC DNA]</scope>
    <source>
        <strain evidence="13 14">DSM 19803</strain>
    </source>
</reference>
<evidence type="ECO:0000256" key="10">
    <source>
        <dbReference type="PIRNR" id="PIRNR006268"/>
    </source>
</evidence>
<dbReference type="GO" id="GO:0005886">
    <property type="term" value="C:plasma membrane"/>
    <property type="evidence" value="ECO:0007669"/>
    <property type="project" value="UniProtKB-SubCell"/>
</dbReference>
<keyword evidence="3 10" id="KW-0285">Flavoprotein</keyword>
<dbReference type="EMBL" id="FNCW01000004">
    <property type="protein sequence ID" value="SDG63041.1"/>
    <property type="molecule type" value="Genomic_DNA"/>
</dbReference>
<evidence type="ECO:0000256" key="4">
    <source>
        <dbReference type="ARBA" id="ARBA00022679"/>
    </source>
</evidence>
<evidence type="ECO:0000256" key="1">
    <source>
        <dbReference type="ARBA" id="ARBA00011955"/>
    </source>
</evidence>
<dbReference type="PIRSF" id="PIRSF006268">
    <property type="entry name" value="ApbE"/>
    <property type="match status" value="1"/>
</dbReference>
<comment type="subcellular location">
    <subcellularLocation>
        <location evidence="12">Cell inner membrane</location>
        <topology evidence="12">Lipid-anchor</topology>
        <orientation evidence="12">Periplasmic side</orientation>
    </subcellularLocation>
</comment>
<comment type="cofactor">
    <cofactor evidence="11">
        <name>Mg(2+)</name>
        <dbReference type="ChEBI" id="CHEBI:18420"/>
    </cofactor>
    <cofactor evidence="11">
        <name>Mn(2+)</name>
        <dbReference type="ChEBI" id="CHEBI:29035"/>
    </cofactor>
    <text evidence="11">Magnesium. Can also use manganese.</text>
</comment>
<dbReference type="SUPFAM" id="SSF143631">
    <property type="entry name" value="ApbE-like"/>
    <property type="match status" value="1"/>
</dbReference>
<dbReference type="STRING" id="470826.SAMN04488027_104141"/>
<dbReference type="GO" id="GO:0016740">
    <property type="term" value="F:transferase activity"/>
    <property type="evidence" value="ECO:0007669"/>
    <property type="project" value="UniProtKB-UniRule"/>
</dbReference>
<dbReference type="Proteomes" id="UP000199296">
    <property type="component" value="Unassembled WGS sequence"/>
</dbReference>
<comment type="catalytic activity">
    <reaction evidence="9 10 12">
        <text>L-threonyl-[protein] + FAD = FMN-L-threonyl-[protein] + AMP + H(+)</text>
        <dbReference type="Rhea" id="RHEA:36847"/>
        <dbReference type="Rhea" id="RHEA-COMP:11060"/>
        <dbReference type="Rhea" id="RHEA-COMP:11061"/>
        <dbReference type="ChEBI" id="CHEBI:15378"/>
        <dbReference type="ChEBI" id="CHEBI:30013"/>
        <dbReference type="ChEBI" id="CHEBI:57692"/>
        <dbReference type="ChEBI" id="CHEBI:74257"/>
        <dbReference type="ChEBI" id="CHEBI:456215"/>
        <dbReference type="EC" id="2.7.1.180"/>
    </reaction>
</comment>
<organism evidence="13 14">
    <name type="scientific">Psychroflexus sediminis</name>
    <dbReference type="NCBI Taxonomy" id="470826"/>
    <lineage>
        <taxon>Bacteria</taxon>
        <taxon>Pseudomonadati</taxon>
        <taxon>Bacteroidota</taxon>
        <taxon>Flavobacteriia</taxon>
        <taxon>Flavobacteriales</taxon>
        <taxon>Flavobacteriaceae</taxon>
        <taxon>Psychroflexus</taxon>
    </lineage>
</organism>
<comment type="similarity">
    <text evidence="10 12">Belongs to the ApbE family.</text>
</comment>
<dbReference type="PANTHER" id="PTHR30040">
    <property type="entry name" value="THIAMINE BIOSYNTHESIS LIPOPROTEIN APBE"/>
    <property type="match status" value="1"/>
</dbReference>
<feature type="binding site" evidence="11">
    <location>
        <position position="286"/>
    </location>
    <ligand>
        <name>Mg(2+)</name>
        <dbReference type="ChEBI" id="CHEBI:18420"/>
    </ligand>
</feature>
<dbReference type="AlphaFoldDB" id="A0A1G7VTY7"/>
<sequence length="334" mass="36911">MKYLLVLLFSFFLASCDDSPDVKALQGNALGTTYTIKYFSSEASIRPSDISSLLDIINASMSTYIPDSDISNINAGDTSIVVDNHFQSVFRASKRIYEDTGGYFDPSVGLLVNAYGFGPGGYSEEVTDQDIDSLFQFVGFESINLTEMNRIESSKSTLYLDFNAIAKGYTVDMFGDYLESKGSENYLVEIGGEVKVQGSNLESNSPWVIGIELPLEDGSREIKYGVKLYDESLATSGNYRKFRVDAETGQKYVHTINPKTGKSQKTDILSASVIAETCTDADAYATAFMAMGFEKSMEFLSSNQDLQVIFIYSDKSGNQKTYISEKLQDSVEEF</sequence>
<keyword evidence="4 10" id="KW-0808">Transferase</keyword>
<evidence type="ECO:0000256" key="11">
    <source>
        <dbReference type="PIRSR" id="PIRSR006268-2"/>
    </source>
</evidence>
<dbReference type="OrthoDB" id="9778595at2"/>
<evidence type="ECO:0000256" key="2">
    <source>
        <dbReference type="ARBA" id="ARBA00016337"/>
    </source>
</evidence>
<dbReference type="PANTHER" id="PTHR30040:SF2">
    <property type="entry name" value="FAD:PROTEIN FMN TRANSFERASE"/>
    <property type="match status" value="1"/>
</dbReference>
<name>A0A1G7VTY7_9FLAO</name>
<dbReference type="InterPro" id="IPR024932">
    <property type="entry name" value="ApbE"/>
</dbReference>
<evidence type="ECO:0000256" key="12">
    <source>
        <dbReference type="RuleBase" id="RU363002"/>
    </source>
</evidence>
<evidence type="ECO:0000256" key="7">
    <source>
        <dbReference type="ARBA" id="ARBA00022842"/>
    </source>
</evidence>
<evidence type="ECO:0000313" key="13">
    <source>
        <dbReference type="EMBL" id="SDG63041.1"/>
    </source>
</evidence>
<evidence type="ECO:0000256" key="8">
    <source>
        <dbReference type="ARBA" id="ARBA00031306"/>
    </source>
</evidence>
<keyword evidence="12" id="KW-0472">Membrane</keyword>